<reference evidence="4" key="1">
    <citation type="submission" date="2020-06" db="EMBL/GenBank/DDBJ databases">
        <title>Legume-microbial interactions unlock mineral nutrients during tropical forest succession.</title>
        <authorList>
            <person name="Epihov D.Z."/>
        </authorList>
    </citation>
    <scope>NUCLEOTIDE SEQUENCE [LARGE SCALE GENOMIC DNA]</scope>
    <source>
        <strain evidence="4">Pan2503</strain>
    </source>
</reference>
<name>A0A7V8T0A6_9BACT</name>
<feature type="non-terminal residue" evidence="4">
    <location>
        <position position="126"/>
    </location>
</feature>
<organism evidence="4 5">
    <name type="scientific">Candidatus Acidiferrum panamense</name>
    <dbReference type="NCBI Taxonomy" id="2741543"/>
    <lineage>
        <taxon>Bacteria</taxon>
        <taxon>Pseudomonadati</taxon>
        <taxon>Acidobacteriota</taxon>
        <taxon>Terriglobia</taxon>
        <taxon>Candidatus Acidiferrales</taxon>
        <taxon>Candidatus Acidiferrum</taxon>
    </lineage>
</organism>
<accession>A0A7V8T0A6</accession>
<dbReference type="AlphaFoldDB" id="A0A7V8T0A6"/>
<dbReference type="InterPro" id="IPR016181">
    <property type="entry name" value="Acyl_CoA_acyltransferase"/>
</dbReference>
<evidence type="ECO:0000256" key="1">
    <source>
        <dbReference type="ARBA" id="ARBA00022679"/>
    </source>
</evidence>
<dbReference type="Gene3D" id="3.40.630.30">
    <property type="match status" value="1"/>
</dbReference>
<dbReference type="InterPro" id="IPR050832">
    <property type="entry name" value="Bact_Acetyltransf"/>
</dbReference>
<sequence length="126" mass="14022">MPHILRSYEPRDFAALYKLDQSCFPAGISYSKTTLRYFLTLPSADCVVAEEGGRIAGFILSEENPPLAHIITLDVDARQRRHGVATSLLEALETNLALRGVRSILLETATTNEPAVAFWKSRGYRI</sequence>
<keyword evidence="2" id="KW-0012">Acyltransferase</keyword>
<dbReference type="SUPFAM" id="SSF55729">
    <property type="entry name" value="Acyl-CoA N-acyltransferases (Nat)"/>
    <property type="match status" value="1"/>
</dbReference>
<dbReference type="GO" id="GO:0016747">
    <property type="term" value="F:acyltransferase activity, transferring groups other than amino-acyl groups"/>
    <property type="evidence" value="ECO:0007669"/>
    <property type="project" value="InterPro"/>
</dbReference>
<gene>
    <name evidence="4" type="ORF">HRJ53_28500</name>
</gene>
<protein>
    <submittedName>
        <fullName evidence="4">GNAT family N-acetyltransferase</fullName>
    </submittedName>
</protein>
<dbReference type="CDD" id="cd04301">
    <property type="entry name" value="NAT_SF"/>
    <property type="match status" value="1"/>
</dbReference>
<comment type="caution">
    <text evidence="4">The sequence shown here is derived from an EMBL/GenBank/DDBJ whole genome shotgun (WGS) entry which is preliminary data.</text>
</comment>
<dbReference type="Pfam" id="PF00583">
    <property type="entry name" value="Acetyltransf_1"/>
    <property type="match status" value="1"/>
</dbReference>
<evidence type="ECO:0000313" key="4">
    <source>
        <dbReference type="EMBL" id="MBA0088948.1"/>
    </source>
</evidence>
<keyword evidence="5" id="KW-1185">Reference proteome</keyword>
<dbReference type="PANTHER" id="PTHR43877">
    <property type="entry name" value="AMINOALKYLPHOSPHONATE N-ACETYLTRANSFERASE-RELATED-RELATED"/>
    <property type="match status" value="1"/>
</dbReference>
<feature type="domain" description="N-acetyltransferase" evidence="3">
    <location>
        <begin position="3"/>
        <end position="126"/>
    </location>
</feature>
<keyword evidence="1" id="KW-0808">Transferase</keyword>
<dbReference type="PROSITE" id="PS51186">
    <property type="entry name" value="GNAT"/>
    <property type="match status" value="1"/>
</dbReference>
<dbReference type="EMBL" id="JACDQQ010002758">
    <property type="protein sequence ID" value="MBA0088948.1"/>
    <property type="molecule type" value="Genomic_DNA"/>
</dbReference>
<proteinExistence type="predicted"/>
<evidence type="ECO:0000313" key="5">
    <source>
        <dbReference type="Proteomes" id="UP000567293"/>
    </source>
</evidence>
<dbReference type="Proteomes" id="UP000567293">
    <property type="component" value="Unassembled WGS sequence"/>
</dbReference>
<dbReference type="InterPro" id="IPR000182">
    <property type="entry name" value="GNAT_dom"/>
</dbReference>
<evidence type="ECO:0000259" key="3">
    <source>
        <dbReference type="PROSITE" id="PS51186"/>
    </source>
</evidence>
<evidence type="ECO:0000256" key="2">
    <source>
        <dbReference type="ARBA" id="ARBA00023315"/>
    </source>
</evidence>